<name>A0AAD6IWZ9_DREDA</name>
<comment type="caution">
    <text evidence="2">The sequence shown here is derived from an EMBL/GenBank/DDBJ whole genome shotgun (WGS) entry which is preliminary data.</text>
</comment>
<evidence type="ECO:0000313" key="2">
    <source>
        <dbReference type="EMBL" id="KAJ6260255.1"/>
    </source>
</evidence>
<protein>
    <submittedName>
        <fullName evidence="2">Uncharacterized protein</fullName>
    </submittedName>
</protein>
<feature type="region of interest" description="Disordered" evidence="1">
    <location>
        <begin position="28"/>
        <end position="117"/>
    </location>
</feature>
<sequence length="117" mass="12815">MNRLPTAISISARLARLQHRPYPAAIKLTPTGTRNCRPLSTTAALYSGTASPPAGDKERPNLPSDKQRDSESPKSSDEKITDRALEAEKGKAPFTEEEQKRRQVDKEEGIGEGEGEK</sequence>
<reference evidence="2" key="1">
    <citation type="submission" date="2023-01" db="EMBL/GenBank/DDBJ databases">
        <title>The chitinases involved in constricting ring structure development in the nematode-trapping fungus Drechslerella dactyloides.</title>
        <authorList>
            <person name="Wang R."/>
            <person name="Zhang L."/>
            <person name="Tang P."/>
            <person name="Li S."/>
            <person name="Liang L."/>
        </authorList>
    </citation>
    <scope>NUCLEOTIDE SEQUENCE</scope>
    <source>
        <strain evidence="2">YMF1.00031</strain>
    </source>
</reference>
<organism evidence="2 3">
    <name type="scientific">Drechslerella dactyloides</name>
    <name type="common">Nematode-trapping fungus</name>
    <name type="synonym">Arthrobotrys dactyloides</name>
    <dbReference type="NCBI Taxonomy" id="74499"/>
    <lineage>
        <taxon>Eukaryota</taxon>
        <taxon>Fungi</taxon>
        <taxon>Dikarya</taxon>
        <taxon>Ascomycota</taxon>
        <taxon>Pezizomycotina</taxon>
        <taxon>Orbiliomycetes</taxon>
        <taxon>Orbiliales</taxon>
        <taxon>Orbiliaceae</taxon>
        <taxon>Drechslerella</taxon>
    </lineage>
</organism>
<feature type="compositionally biased region" description="Basic and acidic residues" evidence="1">
    <location>
        <begin position="97"/>
        <end position="117"/>
    </location>
</feature>
<evidence type="ECO:0000313" key="3">
    <source>
        <dbReference type="Proteomes" id="UP001221413"/>
    </source>
</evidence>
<dbReference type="EMBL" id="JAQGDS010000005">
    <property type="protein sequence ID" value="KAJ6260255.1"/>
    <property type="molecule type" value="Genomic_DNA"/>
</dbReference>
<evidence type="ECO:0000256" key="1">
    <source>
        <dbReference type="SAM" id="MobiDB-lite"/>
    </source>
</evidence>
<accession>A0AAD6IWZ9</accession>
<dbReference type="AlphaFoldDB" id="A0AAD6IWZ9"/>
<feature type="compositionally biased region" description="Basic and acidic residues" evidence="1">
    <location>
        <begin position="55"/>
        <end position="91"/>
    </location>
</feature>
<feature type="compositionally biased region" description="Polar residues" evidence="1">
    <location>
        <begin position="30"/>
        <end position="50"/>
    </location>
</feature>
<proteinExistence type="predicted"/>
<gene>
    <name evidence="2" type="ORF">Dda_4479</name>
</gene>
<dbReference type="Proteomes" id="UP001221413">
    <property type="component" value="Unassembled WGS sequence"/>
</dbReference>
<keyword evidence="3" id="KW-1185">Reference proteome</keyword>